<proteinExistence type="inferred from homology"/>
<feature type="region of interest" description="Disordered" evidence="6">
    <location>
        <begin position="1"/>
        <end position="24"/>
    </location>
</feature>
<dbReference type="GO" id="GO:0016020">
    <property type="term" value="C:membrane"/>
    <property type="evidence" value="ECO:0007669"/>
    <property type="project" value="UniProtKB-SubCell"/>
</dbReference>
<feature type="transmembrane region" description="Helical" evidence="7">
    <location>
        <begin position="184"/>
        <end position="202"/>
    </location>
</feature>
<evidence type="ECO:0000256" key="4">
    <source>
        <dbReference type="ARBA" id="ARBA00022989"/>
    </source>
</evidence>
<feature type="transmembrane region" description="Helical" evidence="7">
    <location>
        <begin position="76"/>
        <end position="95"/>
    </location>
</feature>
<dbReference type="InterPro" id="IPR002528">
    <property type="entry name" value="MATE_fam"/>
</dbReference>
<dbReference type="GO" id="GO:0042910">
    <property type="term" value="F:xenobiotic transmembrane transporter activity"/>
    <property type="evidence" value="ECO:0007669"/>
    <property type="project" value="InterPro"/>
</dbReference>
<feature type="transmembrane region" description="Helical" evidence="7">
    <location>
        <begin position="468"/>
        <end position="491"/>
    </location>
</feature>
<evidence type="ECO:0000256" key="5">
    <source>
        <dbReference type="ARBA" id="ARBA00023136"/>
    </source>
</evidence>
<evidence type="ECO:0000313" key="9">
    <source>
        <dbReference type="Proteomes" id="UP001149163"/>
    </source>
</evidence>
<dbReference type="OrthoDB" id="2126698at2759"/>
<dbReference type="CDD" id="cd13132">
    <property type="entry name" value="MATE_eukaryotic"/>
    <property type="match status" value="1"/>
</dbReference>
<evidence type="ECO:0000256" key="1">
    <source>
        <dbReference type="ARBA" id="ARBA00004141"/>
    </source>
</evidence>
<dbReference type="GeneID" id="81428459"/>
<dbReference type="NCBIfam" id="TIGR00797">
    <property type="entry name" value="matE"/>
    <property type="match status" value="1"/>
</dbReference>
<feature type="transmembrane region" description="Helical" evidence="7">
    <location>
        <begin position="150"/>
        <end position="172"/>
    </location>
</feature>
<reference evidence="8" key="1">
    <citation type="submission" date="2022-11" db="EMBL/GenBank/DDBJ databases">
        <authorList>
            <person name="Petersen C."/>
        </authorList>
    </citation>
    <scope>NUCLEOTIDE SEQUENCE</scope>
    <source>
        <strain evidence="8">IBT 26290</strain>
    </source>
</reference>
<evidence type="ECO:0000256" key="2">
    <source>
        <dbReference type="ARBA" id="ARBA00010199"/>
    </source>
</evidence>
<keyword evidence="5 7" id="KW-0472">Membrane</keyword>
<protein>
    <submittedName>
        <fullName evidence="8">Transporter</fullName>
    </submittedName>
</protein>
<comment type="similarity">
    <text evidence="2">Belongs to the multi antimicrobial extrusion (MATE) (TC 2.A.66.1) family.</text>
</comment>
<feature type="transmembrane region" description="Helical" evidence="7">
    <location>
        <begin position="289"/>
        <end position="307"/>
    </location>
</feature>
<dbReference type="InterPro" id="IPR045069">
    <property type="entry name" value="MATE_euk"/>
</dbReference>
<dbReference type="GO" id="GO:0015297">
    <property type="term" value="F:antiporter activity"/>
    <property type="evidence" value="ECO:0007669"/>
    <property type="project" value="InterPro"/>
</dbReference>
<keyword evidence="4 7" id="KW-1133">Transmembrane helix</keyword>
<reference evidence="8" key="2">
    <citation type="journal article" date="2023" name="IMA Fungus">
        <title>Comparative genomic study of the Penicillium genus elucidates a diverse pangenome and 15 lateral gene transfer events.</title>
        <authorList>
            <person name="Petersen C."/>
            <person name="Sorensen T."/>
            <person name="Nielsen M.R."/>
            <person name="Sondergaard T.E."/>
            <person name="Sorensen J.L."/>
            <person name="Fitzpatrick D.A."/>
            <person name="Frisvad J.C."/>
            <person name="Nielsen K.L."/>
        </authorList>
    </citation>
    <scope>NUCLEOTIDE SEQUENCE</scope>
    <source>
        <strain evidence="8">IBT 26290</strain>
    </source>
</reference>
<feature type="transmembrane region" description="Helical" evidence="7">
    <location>
        <begin position="439"/>
        <end position="462"/>
    </location>
</feature>
<feature type="transmembrane region" description="Helical" evidence="7">
    <location>
        <begin position="249"/>
        <end position="268"/>
    </location>
</feature>
<keyword evidence="3 7" id="KW-0812">Transmembrane</keyword>
<comment type="caution">
    <text evidence="8">The sequence shown here is derived from an EMBL/GenBank/DDBJ whole genome shotgun (WGS) entry which is preliminary data.</text>
</comment>
<sequence>MPHSGEHGNDIVPDEDFQEWNETPPNEYTSLLPKPIDPEAAPVNCHWSGRHEGKVTRVRILLAEFWKLTQGSIPVILAYTLQMSLQTVTVIIIGHSSPMNLAVSAFSMMFALVTGWMIALGGTTALDTLASSAFTGSGNKHDLGILLQRAFLVLGLLYVPVAVLWACSNAFFQALGQDPELSYQSSRFLTALIPGGLGYIYFEIMKKYLQAQGIMSAGTYVLMITSPFNAGLCYFLCYTLDVGLLAGPIAAGISYWLSFILLVLYARFVSGSECWGGWSRAALENLGTFARLAILGFFHVGTEWWAFEIVALVAGRLGTIPLAAQSVIMTADGILNTIPFGLGVATSSRLGNQLGSRNAKGASLTAHSSAVLSVIFGAVVLTVLMSTRDNFAKIFNTDPRVVELTADILPFVALFQIADGLNGSCGGSLRGMGQQHLGAAVNLVSYYCFALPLGIYLAFHGWGLKGLWVGQCIALYCAGILEWGLVTFTNWESQVHKAFQRMDDQGNLDSGVGPEIGEDQ</sequence>
<feature type="transmembrane region" description="Helical" evidence="7">
    <location>
        <begin position="101"/>
        <end position="129"/>
    </location>
</feature>
<dbReference type="EMBL" id="JAPQKN010000004">
    <property type="protein sequence ID" value="KAJ5160154.1"/>
    <property type="molecule type" value="Genomic_DNA"/>
</dbReference>
<dbReference type="RefSeq" id="XP_056541712.1">
    <property type="nucleotide sequence ID" value="XM_056689283.1"/>
</dbReference>
<name>A0A9W9HW87_9EURO</name>
<dbReference type="GO" id="GO:1990961">
    <property type="term" value="P:xenobiotic detoxification by transmembrane export across the plasma membrane"/>
    <property type="evidence" value="ECO:0007669"/>
    <property type="project" value="InterPro"/>
</dbReference>
<keyword evidence="9" id="KW-1185">Reference proteome</keyword>
<evidence type="ECO:0000313" key="8">
    <source>
        <dbReference type="EMBL" id="KAJ5160154.1"/>
    </source>
</evidence>
<dbReference type="Pfam" id="PF01554">
    <property type="entry name" value="MatE"/>
    <property type="match status" value="2"/>
</dbReference>
<evidence type="ECO:0000256" key="3">
    <source>
        <dbReference type="ARBA" id="ARBA00022692"/>
    </source>
</evidence>
<evidence type="ECO:0000256" key="6">
    <source>
        <dbReference type="SAM" id="MobiDB-lite"/>
    </source>
</evidence>
<dbReference type="PANTHER" id="PTHR11206">
    <property type="entry name" value="MULTIDRUG RESISTANCE PROTEIN"/>
    <property type="match status" value="1"/>
</dbReference>
<gene>
    <name evidence="8" type="ORF">N7482_007158</name>
</gene>
<accession>A0A9W9HW87</accession>
<dbReference type="Proteomes" id="UP001149163">
    <property type="component" value="Unassembled WGS sequence"/>
</dbReference>
<organism evidence="8 9">
    <name type="scientific">Penicillium canariense</name>
    <dbReference type="NCBI Taxonomy" id="189055"/>
    <lineage>
        <taxon>Eukaryota</taxon>
        <taxon>Fungi</taxon>
        <taxon>Dikarya</taxon>
        <taxon>Ascomycota</taxon>
        <taxon>Pezizomycotina</taxon>
        <taxon>Eurotiomycetes</taxon>
        <taxon>Eurotiomycetidae</taxon>
        <taxon>Eurotiales</taxon>
        <taxon>Aspergillaceae</taxon>
        <taxon>Penicillium</taxon>
    </lineage>
</organism>
<dbReference type="AlphaFoldDB" id="A0A9W9HW87"/>
<evidence type="ECO:0000256" key="7">
    <source>
        <dbReference type="SAM" id="Phobius"/>
    </source>
</evidence>
<comment type="subcellular location">
    <subcellularLocation>
        <location evidence="1">Membrane</location>
        <topology evidence="1">Multi-pass membrane protein</topology>
    </subcellularLocation>
</comment>
<feature type="transmembrane region" description="Helical" evidence="7">
    <location>
        <begin position="364"/>
        <end position="384"/>
    </location>
</feature>
<feature type="transmembrane region" description="Helical" evidence="7">
    <location>
        <begin position="214"/>
        <end position="237"/>
    </location>
</feature>